<dbReference type="GO" id="GO:0005783">
    <property type="term" value="C:endoplasmic reticulum"/>
    <property type="evidence" value="ECO:0007669"/>
    <property type="project" value="TreeGrafter"/>
</dbReference>
<feature type="transmembrane region" description="Helical" evidence="6">
    <location>
        <begin position="367"/>
        <end position="383"/>
    </location>
</feature>
<keyword evidence="3 6" id="KW-1133">Transmembrane helix</keyword>
<feature type="transmembrane region" description="Helical" evidence="6">
    <location>
        <begin position="428"/>
        <end position="449"/>
    </location>
</feature>
<dbReference type="InterPro" id="IPR051085">
    <property type="entry name" value="MB_O-acyltransferase"/>
</dbReference>
<feature type="transmembrane region" description="Helical" evidence="6">
    <location>
        <begin position="12"/>
        <end position="31"/>
    </location>
</feature>
<feature type="transmembrane region" description="Helical" evidence="6">
    <location>
        <begin position="99"/>
        <end position="128"/>
    </location>
</feature>
<evidence type="ECO:0000256" key="1">
    <source>
        <dbReference type="ARBA" id="ARBA00004141"/>
    </source>
</evidence>
<accession>A0A7R8V841</accession>
<dbReference type="PANTHER" id="PTHR13285:SF18">
    <property type="entry name" value="PROTEIN-CYSTEINE N-PALMITOYLTRANSFERASE RASP"/>
    <property type="match status" value="1"/>
</dbReference>
<dbReference type="OrthoDB" id="420606at2759"/>
<organism evidence="7 8">
    <name type="scientific">Hermetia illucens</name>
    <name type="common">Black soldier fly</name>
    <dbReference type="NCBI Taxonomy" id="343691"/>
    <lineage>
        <taxon>Eukaryota</taxon>
        <taxon>Metazoa</taxon>
        <taxon>Ecdysozoa</taxon>
        <taxon>Arthropoda</taxon>
        <taxon>Hexapoda</taxon>
        <taxon>Insecta</taxon>
        <taxon>Pterygota</taxon>
        <taxon>Neoptera</taxon>
        <taxon>Endopterygota</taxon>
        <taxon>Diptera</taxon>
        <taxon>Brachycera</taxon>
        <taxon>Stratiomyomorpha</taxon>
        <taxon>Stratiomyidae</taxon>
        <taxon>Hermetiinae</taxon>
        <taxon>Hermetia</taxon>
    </lineage>
</organism>
<keyword evidence="2 6" id="KW-0812">Transmembrane</keyword>
<dbReference type="Proteomes" id="UP000594454">
    <property type="component" value="Chromosome 6"/>
</dbReference>
<feature type="transmembrane region" description="Helical" evidence="6">
    <location>
        <begin position="285"/>
        <end position="308"/>
    </location>
</feature>
<evidence type="ECO:0000256" key="4">
    <source>
        <dbReference type="ARBA" id="ARBA00023136"/>
    </source>
</evidence>
<evidence type="ECO:0000313" key="8">
    <source>
        <dbReference type="Proteomes" id="UP000594454"/>
    </source>
</evidence>
<gene>
    <name evidence="7" type="ORF">HERILL_LOCUS16070</name>
</gene>
<dbReference type="InterPro" id="IPR004299">
    <property type="entry name" value="MBOAT_fam"/>
</dbReference>
<comment type="subcellular location">
    <subcellularLocation>
        <location evidence="1">Membrane</location>
        <topology evidence="1">Multi-pass membrane protein</topology>
    </subcellularLocation>
</comment>
<feature type="transmembrane region" description="Helical" evidence="6">
    <location>
        <begin position="204"/>
        <end position="222"/>
    </location>
</feature>
<dbReference type="EMBL" id="LR899014">
    <property type="protein sequence ID" value="CAD7093807.1"/>
    <property type="molecule type" value="Genomic_DNA"/>
</dbReference>
<evidence type="ECO:0000256" key="5">
    <source>
        <dbReference type="ARBA" id="ARBA00038268"/>
    </source>
</evidence>
<feature type="transmembrane region" description="Helical" evidence="6">
    <location>
        <begin position="389"/>
        <end position="408"/>
    </location>
</feature>
<dbReference type="FunCoup" id="A0A7R8V841">
    <property type="interactions" value="216"/>
</dbReference>
<dbReference type="AlphaFoldDB" id="A0A7R8V841"/>
<evidence type="ECO:0000313" key="7">
    <source>
        <dbReference type="EMBL" id="CAD7093807.1"/>
    </source>
</evidence>
<protein>
    <recommendedName>
        <fullName evidence="9">Protein-cysteine N-palmitoyltransferase Rasp</fullName>
    </recommendedName>
</protein>
<keyword evidence="4 6" id="KW-0472">Membrane</keyword>
<evidence type="ECO:0000256" key="2">
    <source>
        <dbReference type="ARBA" id="ARBA00022692"/>
    </source>
</evidence>
<dbReference type="GO" id="GO:0016020">
    <property type="term" value="C:membrane"/>
    <property type="evidence" value="ECO:0007669"/>
    <property type="project" value="UniProtKB-SubCell"/>
</dbReference>
<feature type="transmembrane region" description="Helical" evidence="6">
    <location>
        <begin position="461"/>
        <end position="480"/>
    </location>
</feature>
<feature type="transmembrane region" description="Helical" evidence="6">
    <location>
        <begin position="162"/>
        <end position="184"/>
    </location>
</feature>
<feature type="transmembrane region" description="Helical" evidence="6">
    <location>
        <begin position="134"/>
        <end position="150"/>
    </location>
</feature>
<dbReference type="InParanoid" id="A0A7R8V841"/>
<keyword evidence="8" id="KW-1185">Reference proteome</keyword>
<name>A0A7R8V841_HERIL</name>
<proteinExistence type="inferred from homology"/>
<evidence type="ECO:0000256" key="3">
    <source>
        <dbReference type="ARBA" id="ARBA00022989"/>
    </source>
</evidence>
<dbReference type="PANTHER" id="PTHR13285">
    <property type="entry name" value="ACYLTRANSFERASE"/>
    <property type="match status" value="1"/>
</dbReference>
<reference evidence="7 8" key="1">
    <citation type="submission" date="2020-11" db="EMBL/GenBank/DDBJ databases">
        <authorList>
            <person name="Wallbank WR R."/>
            <person name="Pardo Diaz C."/>
            <person name="Kozak K."/>
            <person name="Martin S."/>
            <person name="Jiggins C."/>
            <person name="Moest M."/>
            <person name="Warren A I."/>
            <person name="Generalovic N T."/>
            <person name="Byers J.R.P. K."/>
            <person name="Montejo-Kovacevich G."/>
            <person name="Yen C E."/>
        </authorList>
    </citation>
    <scope>NUCLEOTIDE SEQUENCE [LARGE SCALE GENOMIC DNA]</scope>
</reference>
<evidence type="ECO:0000256" key="6">
    <source>
        <dbReference type="SAM" id="Phobius"/>
    </source>
</evidence>
<dbReference type="Pfam" id="PF03062">
    <property type="entry name" value="MBOAT"/>
    <property type="match status" value="1"/>
</dbReference>
<evidence type="ECO:0008006" key="9">
    <source>
        <dbReference type="Google" id="ProtNLM"/>
    </source>
</evidence>
<sequence>MTVPLPRYEVAIYFIIYGVFLLYGIANIFSLRNDLIANTQYSFTSGWSIIGRKRDDSNDEWENFKLFLWRNFSWYFAHISLTEACRFLEPTLIPVAHSVLGLAFILATYQTQTVLTILCQLLTFYLVSRYFRKSIVWALACIWIAVINILKNSSKLYQHDTYVEYYEMLIALSWCILKCLSFCLSKIRHRDDDKLIGSFNLVNYFGYCLYFPTFICGPFMIYERYKGCISNSVATIEELEYRAKSLLRNGARIIGWLLFTDFALHFIYVFYLEQNITVVKSLNPWALYGFGYLMGQFFHCHYVVSYGIGITMAKFDRMDPPSQPKCIGRIHFYSDMWKYFDQGLYEFLFIYIYCSLCSKTGPRYKKVFASIVTFIFIFIWHGFYDYVLIWTVLNFVCLSVENVFKYFVKTAFYANLVRNFNFKNQKRIYALIGSQIFIPSSISNFYFFAGVDVGNYFMQRTYQSGLFNYLALSVCCYCIFQSAEFINEYDSHGIRSV</sequence>
<feature type="transmembrane region" description="Helical" evidence="6">
    <location>
        <begin position="253"/>
        <end position="273"/>
    </location>
</feature>
<dbReference type="GO" id="GO:0016409">
    <property type="term" value="F:palmitoyltransferase activity"/>
    <property type="evidence" value="ECO:0007669"/>
    <property type="project" value="TreeGrafter"/>
</dbReference>
<comment type="similarity">
    <text evidence="5">Belongs to the membrane-bound acyltransferase family. HHAT subfamily.</text>
</comment>